<dbReference type="InterPro" id="IPR027417">
    <property type="entry name" value="P-loop_NTPase"/>
</dbReference>
<dbReference type="OMA" id="MFTELNS"/>
<dbReference type="CDD" id="cd19495">
    <property type="entry name" value="Elp6"/>
    <property type="match status" value="1"/>
</dbReference>
<name>A0A803MVS9_CHEQI</name>
<evidence type="ECO:0000256" key="1">
    <source>
        <dbReference type="ARBA" id="ARBA00005043"/>
    </source>
</evidence>
<evidence type="ECO:0000313" key="4">
    <source>
        <dbReference type="Proteomes" id="UP000596660"/>
    </source>
</evidence>
<dbReference type="Proteomes" id="UP000596660">
    <property type="component" value="Unplaced"/>
</dbReference>
<evidence type="ECO:0000313" key="3">
    <source>
        <dbReference type="EnsemblPlants" id="AUR62036006-RA:cds"/>
    </source>
</evidence>
<dbReference type="GO" id="GO:0033588">
    <property type="term" value="C:elongator holoenzyme complex"/>
    <property type="evidence" value="ECO:0007669"/>
    <property type="project" value="EnsemblPlants"/>
</dbReference>
<dbReference type="GO" id="GO:0010015">
    <property type="term" value="P:root morphogenesis"/>
    <property type="evidence" value="ECO:0007669"/>
    <property type="project" value="EnsemblPlants"/>
</dbReference>
<dbReference type="GO" id="GO:0002098">
    <property type="term" value="P:tRNA wobble uridine modification"/>
    <property type="evidence" value="ECO:0007669"/>
    <property type="project" value="InterPro"/>
</dbReference>
<dbReference type="GO" id="GO:2000024">
    <property type="term" value="P:regulation of leaf development"/>
    <property type="evidence" value="ECO:0007669"/>
    <property type="project" value="EnsemblPlants"/>
</dbReference>
<reference evidence="3" key="1">
    <citation type="journal article" date="2017" name="Nature">
        <title>The genome of Chenopodium quinoa.</title>
        <authorList>
            <person name="Jarvis D.E."/>
            <person name="Ho Y.S."/>
            <person name="Lightfoot D.J."/>
            <person name="Schmoeckel S.M."/>
            <person name="Li B."/>
            <person name="Borm T.J.A."/>
            <person name="Ohyanagi H."/>
            <person name="Mineta K."/>
            <person name="Michell C.T."/>
            <person name="Saber N."/>
            <person name="Kharbatia N.M."/>
            <person name="Rupper R.R."/>
            <person name="Sharp A.R."/>
            <person name="Dally N."/>
            <person name="Boughton B.A."/>
            <person name="Woo Y.H."/>
            <person name="Gao G."/>
            <person name="Schijlen E.G.W.M."/>
            <person name="Guo X."/>
            <person name="Momin A.A."/>
            <person name="Negrao S."/>
            <person name="Al-Babili S."/>
            <person name="Gehring C."/>
            <person name="Roessner U."/>
            <person name="Jung C."/>
            <person name="Murphy K."/>
            <person name="Arold S.T."/>
            <person name="Gojobori T."/>
            <person name="van der Linden C.G."/>
            <person name="van Loo E.N."/>
            <person name="Jellen E.N."/>
            <person name="Maughan P.J."/>
            <person name="Tester M."/>
        </authorList>
    </citation>
    <scope>NUCLEOTIDE SEQUENCE [LARGE SCALE GENOMIC DNA]</scope>
    <source>
        <strain evidence="3">cv. PI 614886</strain>
    </source>
</reference>
<dbReference type="GO" id="GO:0031538">
    <property type="term" value="P:negative regulation of anthocyanin metabolic process"/>
    <property type="evidence" value="ECO:0007669"/>
    <property type="project" value="EnsemblPlants"/>
</dbReference>
<proteinExistence type="inferred from homology"/>
<dbReference type="GO" id="GO:0008284">
    <property type="term" value="P:positive regulation of cell population proliferation"/>
    <property type="evidence" value="ECO:0007669"/>
    <property type="project" value="EnsemblPlants"/>
</dbReference>
<reference evidence="3" key="2">
    <citation type="submission" date="2021-03" db="UniProtKB">
        <authorList>
            <consortium name="EnsemblPlants"/>
        </authorList>
    </citation>
    <scope>IDENTIFICATION</scope>
</reference>
<dbReference type="Pfam" id="PF09807">
    <property type="entry name" value="ELP6"/>
    <property type="match status" value="1"/>
</dbReference>
<comment type="pathway">
    <text evidence="1">tRNA modification; 5-methoxycarbonylmethyl-2-thiouridine-tRNA biosynthesis.</text>
</comment>
<dbReference type="Gramene" id="AUR62036006-RA">
    <property type="protein sequence ID" value="AUR62036006-RA:cds"/>
    <property type="gene ID" value="AUR62036006"/>
</dbReference>
<evidence type="ECO:0008006" key="5">
    <source>
        <dbReference type="Google" id="ProtNLM"/>
    </source>
</evidence>
<dbReference type="GO" id="GO:0010016">
    <property type="term" value="P:shoot system morphogenesis"/>
    <property type="evidence" value="ECO:0007669"/>
    <property type="project" value="EnsemblPlants"/>
</dbReference>
<dbReference type="GO" id="GO:0006979">
    <property type="term" value="P:response to oxidative stress"/>
    <property type="evidence" value="ECO:0007669"/>
    <property type="project" value="EnsemblPlants"/>
</dbReference>
<sequence length="263" mass="29049">MEGSSNLLDEALGIFHDISSSSSSSLPSRSCVLIEDCVETSGAFVIHHILKRSLSSSASVIFVSLSHPFSHYDRILRKLGCNLAAHRDSGRFFFFDMLMLGCTDQSVGNIHTGGLIEFYGKIQKVVEDIISSSENSKNITIMLDDFSLIEVAAKGSFNHSLDFLRYCYTLTSEFGCSLVILNHEDIYLGEESLTPIVQMEYLANILIKVEPLATGLATDVHGQLTVLNKGMIDKSRSSTNKVQNFHFKLKENGSNCFYPGTRA</sequence>
<protein>
    <recommendedName>
        <fullName evidence="5">Elongator complex protein 6</fullName>
    </recommendedName>
</protein>
<dbReference type="Gene3D" id="3.40.50.300">
    <property type="entry name" value="P-loop containing nucleotide triphosphate hydrolases"/>
    <property type="match status" value="1"/>
</dbReference>
<evidence type="ECO:0000256" key="2">
    <source>
        <dbReference type="ARBA" id="ARBA00008837"/>
    </source>
</evidence>
<comment type="similarity">
    <text evidence="2">Belongs to the ELP6 family.</text>
</comment>
<dbReference type="AlphaFoldDB" id="A0A803MVS9"/>
<dbReference type="UniPathway" id="UPA00988"/>
<dbReference type="PANTHER" id="PTHR16184">
    <property type="entry name" value="ELONGATOR COMPLEX PROTEIN 6"/>
    <property type="match status" value="1"/>
</dbReference>
<dbReference type="EnsemblPlants" id="AUR62036006-RA">
    <property type="protein sequence ID" value="AUR62036006-RA:cds"/>
    <property type="gene ID" value="AUR62036006"/>
</dbReference>
<dbReference type="PANTHER" id="PTHR16184:SF6">
    <property type="entry name" value="ELONGATOR COMPLEX PROTEIN 6"/>
    <property type="match status" value="1"/>
</dbReference>
<accession>A0A803MVS9</accession>
<dbReference type="InterPro" id="IPR018627">
    <property type="entry name" value="ELP6"/>
</dbReference>
<keyword evidence="4" id="KW-1185">Reference proteome</keyword>
<organism evidence="3 4">
    <name type="scientific">Chenopodium quinoa</name>
    <name type="common">Quinoa</name>
    <dbReference type="NCBI Taxonomy" id="63459"/>
    <lineage>
        <taxon>Eukaryota</taxon>
        <taxon>Viridiplantae</taxon>
        <taxon>Streptophyta</taxon>
        <taxon>Embryophyta</taxon>
        <taxon>Tracheophyta</taxon>
        <taxon>Spermatophyta</taxon>
        <taxon>Magnoliopsida</taxon>
        <taxon>eudicotyledons</taxon>
        <taxon>Gunneridae</taxon>
        <taxon>Pentapetalae</taxon>
        <taxon>Caryophyllales</taxon>
        <taxon>Chenopodiaceae</taxon>
        <taxon>Chenopodioideae</taxon>
        <taxon>Atripliceae</taxon>
        <taxon>Chenopodium</taxon>
    </lineage>
</organism>
<dbReference type="GO" id="GO:0009926">
    <property type="term" value="P:auxin polar transport"/>
    <property type="evidence" value="ECO:0007669"/>
    <property type="project" value="EnsemblPlants"/>
</dbReference>